<reference evidence="1" key="1">
    <citation type="journal article" date="2019" name="MBio">
        <title>Virus Genomes from Deep Sea Sediments Expand the Ocean Megavirome and Support Independent Origins of Viral Gigantism.</title>
        <authorList>
            <person name="Backstrom D."/>
            <person name="Yutin N."/>
            <person name="Jorgensen S.L."/>
            <person name="Dharamshi J."/>
            <person name="Homa F."/>
            <person name="Zaremba-Niedwiedzka K."/>
            <person name="Spang A."/>
            <person name="Wolf Y.I."/>
            <person name="Koonin E.V."/>
            <person name="Ettema T.J."/>
        </authorList>
    </citation>
    <scope>NUCLEOTIDE SEQUENCE</scope>
</reference>
<accession>A0A481ZBE3</accession>
<gene>
    <name evidence="1" type="ORF">LCPAC401_04230</name>
</gene>
<sequence length="94" mass="10852">MGNESGRISHFKYDNDWIKNHEPSIIFMNCSKDEILVVTLGSEQEDNRQSKLYPKEMVIFKFRNTIENISIIVSPPQKLASEIVPINSFVSYMA</sequence>
<proteinExistence type="predicted"/>
<evidence type="ECO:0000313" key="1">
    <source>
        <dbReference type="EMBL" id="QBK92785.1"/>
    </source>
</evidence>
<dbReference type="EMBL" id="MK500582">
    <property type="protein sequence ID" value="QBK92785.1"/>
    <property type="molecule type" value="Genomic_DNA"/>
</dbReference>
<name>A0A481ZBE3_9VIRU</name>
<protein>
    <submittedName>
        <fullName evidence="1">Uncharacterized protein</fullName>
    </submittedName>
</protein>
<organism evidence="1">
    <name type="scientific">Pithovirus LCPAC401</name>
    <dbReference type="NCBI Taxonomy" id="2506595"/>
    <lineage>
        <taxon>Viruses</taxon>
        <taxon>Pithoviruses</taxon>
    </lineage>
</organism>